<reference evidence="2" key="1">
    <citation type="journal article" date="2014" name="Int. J. Syst. Evol. Microbiol.">
        <title>Complete genome sequence of Corynebacterium casei LMG S-19264T (=DSM 44701T), isolated from a smear-ripened cheese.</title>
        <authorList>
            <consortium name="US DOE Joint Genome Institute (JGI-PGF)"/>
            <person name="Walter F."/>
            <person name="Albersmeier A."/>
            <person name="Kalinowski J."/>
            <person name="Ruckert C."/>
        </authorList>
    </citation>
    <scope>NUCLEOTIDE SEQUENCE</scope>
    <source>
        <strain evidence="2">KCTC 12344</strain>
    </source>
</reference>
<dbReference type="Proteomes" id="UP000294359">
    <property type="component" value="Chromosome"/>
</dbReference>
<protein>
    <submittedName>
        <fullName evidence="3">Nuclear transport factor 2 family protein</fullName>
    </submittedName>
</protein>
<dbReference type="InterPro" id="IPR037401">
    <property type="entry name" value="SnoaL-like"/>
</dbReference>
<gene>
    <name evidence="3" type="ORF">E1742_17145</name>
    <name evidence="2" type="ORF">GCM10007388_27260</name>
</gene>
<sequence length="121" mass="12879">MDNAHTIAERYIAAWNERDAAARRAQVAGLFTLDANYRDPMMQGAGHTGIDSMIAAAQAHFPGHVFSLHGTPQGHHDVLRFSWRLAAPGGQDVAFGTDVAHVSDDGRLASVAGFLDDTAPA</sequence>
<dbReference type="RefSeq" id="WP_134386186.1">
    <property type="nucleotide sequence ID" value="NZ_BMWW01000004.1"/>
</dbReference>
<keyword evidence="4" id="KW-1185">Reference proteome</keyword>
<reference evidence="3 4" key="2">
    <citation type="submission" date="2019-03" db="EMBL/GenBank/DDBJ databases">
        <title>Draft Genome Sequences of Six Type Strains of the Genus Massilia.</title>
        <authorList>
            <person name="Miess H."/>
            <person name="Frediansyhah A."/>
            <person name="Gross H."/>
        </authorList>
    </citation>
    <scope>NUCLEOTIDE SEQUENCE [LARGE SCALE GENOMIC DNA]</scope>
    <source>
        <strain evidence="3 4">DSM 17505</strain>
    </source>
</reference>
<dbReference type="Pfam" id="PF12680">
    <property type="entry name" value="SnoaL_2"/>
    <property type="match status" value="1"/>
</dbReference>
<evidence type="ECO:0000313" key="3">
    <source>
        <dbReference type="EMBL" id="QBQ37704.1"/>
    </source>
</evidence>
<evidence type="ECO:0000313" key="5">
    <source>
        <dbReference type="Proteomes" id="UP000619512"/>
    </source>
</evidence>
<reference evidence="2" key="3">
    <citation type="submission" date="2022-12" db="EMBL/GenBank/DDBJ databases">
        <authorList>
            <person name="Sun Q."/>
            <person name="Kim S."/>
        </authorList>
    </citation>
    <scope>NUCLEOTIDE SEQUENCE</scope>
    <source>
        <strain evidence="2">KCTC 12344</strain>
    </source>
</reference>
<feature type="domain" description="SnoaL-like" evidence="1">
    <location>
        <begin position="8"/>
        <end position="110"/>
    </location>
</feature>
<name>A0A4P7BG70_9BURK</name>
<evidence type="ECO:0000313" key="4">
    <source>
        <dbReference type="Proteomes" id="UP000294359"/>
    </source>
</evidence>
<dbReference type="EMBL" id="CP038026">
    <property type="protein sequence ID" value="QBQ37704.1"/>
    <property type="molecule type" value="Genomic_DNA"/>
</dbReference>
<dbReference type="EMBL" id="BMWW01000004">
    <property type="protein sequence ID" value="GGY92445.1"/>
    <property type="molecule type" value="Genomic_DNA"/>
</dbReference>
<dbReference type="AlphaFoldDB" id="A0A4P7BG70"/>
<dbReference type="Gene3D" id="3.10.450.50">
    <property type="match status" value="1"/>
</dbReference>
<dbReference type="SUPFAM" id="SSF54427">
    <property type="entry name" value="NTF2-like"/>
    <property type="match status" value="1"/>
</dbReference>
<dbReference type="InterPro" id="IPR032710">
    <property type="entry name" value="NTF2-like_dom_sf"/>
</dbReference>
<evidence type="ECO:0000313" key="2">
    <source>
        <dbReference type="EMBL" id="GGY92445.1"/>
    </source>
</evidence>
<evidence type="ECO:0000259" key="1">
    <source>
        <dbReference type="Pfam" id="PF12680"/>
    </source>
</evidence>
<accession>A0A4P7BG70</accession>
<dbReference type="OrthoDB" id="9808719at2"/>
<organism evidence="2 5">
    <name type="scientific">Pseudoduganella plicata</name>
    <dbReference type="NCBI Taxonomy" id="321984"/>
    <lineage>
        <taxon>Bacteria</taxon>
        <taxon>Pseudomonadati</taxon>
        <taxon>Pseudomonadota</taxon>
        <taxon>Betaproteobacteria</taxon>
        <taxon>Burkholderiales</taxon>
        <taxon>Oxalobacteraceae</taxon>
        <taxon>Telluria group</taxon>
        <taxon>Pseudoduganella</taxon>
    </lineage>
</organism>
<proteinExistence type="predicted"/>
<dbReference type="Proteomes" id="UP000619512">
    <property type="component" value="Unassembled WGS sequence"/>
</dbReference>